<evidence type="ECO:0000313" key="1">
    <source>
        <dbReference type="EMBL" id="GBM09121.1"/>
    </source>
</evidence>
<name>A0A4Y2CXB7_ARAVE</name>
<dbReference type="EMBL" id="BGPR01000265">
    <property type="protein sequence ID" value="GBM09121.1"/>
    <property type="molecule type" value="Genomic_DNA"/>
</dbReference>
<protein>
    <recommendedName>
        <fullName evidence="3">Endonuclease/exonuclease/phosphatase domain-containing protein</fullName>
    </recommendedName>
</protein>
<gene>
    <name evidence="1" type="ORF">AVEN_5299_1</name>
</gene>
<keyword evidence="2" id="KW-1185">Reference proteome</keyword>
<dbReference type="AlphaFoldDB" id="A0A4Y2CXB7"/>
<reference evidence="1 2" key="1">
    <citation type="journal article" date="2019" name="Sci. Rep.">
        <title>Orb-weaving spider Araneus ventricosus genome elucidates the spidroin gene catalogue.</title>
        <authorList>
            <person name="Kono N."/>
            <person name="Nakamura H."/>
            <person name="Ohtoshi R."/>
            <person name="Moran D.A.P."/>
            <person name="Shinohara A."/>
            <person name="Yoshida Y."/>
            <person name="Fujiwara M."/>
            <person name="Mori M."/>
            <person name="Tomita M."/>
            <person name="Arakawa K."/>
        </authorList>
    </citation>
    <scope>NUCLEOTIDE SEQUENCE [LARGE SCALE GENOMIC DNA]</scope>
</reference>
<evidence type="ECO:0008006" key="3">
    <source>
        <dbReference type="Google" id="ProtNLM"/>
    </source>
</evidence>
<dbReference type="Proteomes" id="UP000499080">
    <property type="component" value="Unassembled WGS sequence"/>
</dbReference>
<comment type="caution">
    <text evidence="1">The sequence shown here is derived from an EMBL/GenBank/DDBJ whole genome shotgun (WGS) entry which is preliminary data.</text>
</comment>
<accession>A0A4Y2CXB7</accession>
<sequence length="129" mass="14786">MTAITINGQSCCILPPAYIHPGVDASHLKIFLFSTIIKYSEISLLINEEFHVDKDVPITVMGDFNVDAKRNEKASGFMKKHFDLNMVPTDYPSTQGIHILIQFLPETLVLNYYIMYITFHIIDRSYTEL</sequence>
<proteinExistence type="predicted"/>
<organism evidence="1 2">
    <name type="scientific">Araneus ventricosus</name>
    <name type="common">Orbweaver spider</name>
    <name type="synonym">Epeira ventricosa</name>
    <dbReference type="NCBI Taxonomy" id="182803"/>
    <lineage>
        <taxon>Eukaryota</taxon>
        <taxon>Metazoa</taxon>
        <taxon>Ecdysozoa</taxon>
        <taxon>Arthropoda</taxon>
        <taxon>Chelicerata</taxon>
        <taxon>Arachnida</taxon>
        <taxon>Araneae</taxon>
        <taxon>Araneomorphae</taxon>
        <taxon>Entelegynae</taxon>
        <taxon>Araneoidea</taxon>
        <taxon>Araneidae</taxon>
        <taxon>Araneus</taxon>
    </lineage>
</organism>
<evidence type="ECO:0000313" key="2">
    <source>
        <dbReference type="Proteomes" id="UP000499080"/>
    </source>
</evidence>